<proteinExistence type="predicted"/>
<organism evidence="1 2">
    <name type="scientific">Citrobacter koseri (strain ATCC BAA-895 / CDC 4225-83 / SGSC4696)</name>
    <dbReference type="NCBI Taxonomy" id="290338"/>
    <lineage>
        <taxon>Bacteria</taxon>
        <taxon>Pseudomonadati</taxon>
        <taxon>Pseudomonadota</taxon>
        <taxon>Gammaproteobacteria</taxon>
        <taxon>Enterobacterales</taxon>
        <taxon>Enterobacteriaceae</taxon>
        <taxon>Citrobacter</taxon>
    </lineage>
</organism>
<name>A8ALB9_CITK8</name>
<dbReference type="Proteomes" id="UP000008148">
    <property type="component" value="Chromosome"/>
</dbReference>
<dbReference type="AlphaFoldDB" id="A8ALB9"/>
<gene>
    <name evidence="1" type="ordered locus">CKO_03197</name>
</gene>
<dbReference type="KEGG" id="cko:CKO_03197"/>
<evidence type="ECO:0000313" key="1">
    <source>
        <dbReference type="EMBL" id="ABV14282.1"/>
    </source>
</evidence>
<accession>A8ALB9</accession>
<evidence type="ECO:0000313" key="2">
    <source>
        <dbReference type="Proteomes" id="UP000008148"/>
    </source>
</evidence>
<sequence length="322" mass="36936">MDAKRSRPQAAPFRQLRLLGHRSNFCCKVSLNFLDAFAHFKADEASYVGVVLFQQLTNRFARFHNERLTGQRNFAGEFLHAAFNHFLCDFFRLTRLHRDVQLYLVFFLYHFSRHVFRLNELRLACSNVHCQLFNQLFVSAFSRNQNTDARTVLVRTQNVAFQGSNTANVDVFTDFCHQSNALFFELCFQHVNVSDFASNSGVQHFVSKCLETSIFSNEVSLAVNFQNDAVVAVDFGFDHAVSSNVACFFRCFDRTGFTHVFDCQLDVAIRFSQCFFAIHHACASTLTQLFYQGCGNFSHSKILGRFDLPGIKPHRFKSEKGA</sequence>
<protein>
    <submittedName>
        <fullName evidence="1">Uncharacterized protein</fullName>
    </submittedName>
</protein>
<dbReference type="HOGENOM" id="CLU_068023_0_0_6"/>
<reference evidence="1 2" key="1">
    <citation type="submission" date="2007-08" db="EMBL/GenBank/DDBJ databases">
        <authorList>
            <consortium name="The Citrobacter koseri Genome Sequencing Project"/>
            <person name="McClelland M."/>
            <person name="Sanderson E.K."/>
            <person name="Porwollik S."/>
            <person name="Spieth J."/>
            <person name="Clifton W.S."/>
            <person name="Latreille P."/>
            <person name="Courtney L."/>
            <person name="Wang C."/>
            <person name="Pepin K."/>
            <person name="Bhonagiri V."/>
            <person name="Nash W."/>
            <person name="Johnson M."/>
            <person name="Thiruvilangam P."/>
            <person name="Wilson R."/>
        </authorList>
    </citation>
    <scope>NUCLEOTIDE SEQUENCE [LARGE SCALE GENOMIC DNA]</scope>
    <source>
        <strain evidence="2">ATCC BAA-895 / CDC 4225-83 / SGSC4696</strain>
    </source>
</reference>
<dbReference type="EMBL" id="CP000822">
    <property type="protein sequence ID" value="ABV14282.1"/>
    <property type="molecule type" value="Genomic_DNA"/>
</dbReference>
<keyword evidence="2" id="KW-1185">Reference proteome</keyword>